<dbReference type="InterPro" id="IPR002850">
    <property type="entry name" value="PIN_toxin-like"/>
</dbReference>
<dbReference type="STRING" id="1802056.A2954_02035"/>
<dbReference type="AlphaFoldDB" id="A0A1F7IFG8"/>
<dbReference type="InterPro" id="IPR002716">
    <property type="entry name" value="PIN_dom"/>
</dbReference>
<dbReference type="Pfam" id="PF13470">
    <property type="entry name" value="PIN_3"/>
    <property type="match status" value="1"/>
</dbReference>
<dbReference type="PANTHER" id="PTHR34610">
    <property type="entry name" value="SSL7007 PROTEIN"/>
    <property type="match status" value="1"/>
</dbReference>
<evidence type="ECO:0000313" key="3">
    <source>
        <dbReference type="Proteomes" id="UP000177698"/>
    </source>
</evidence>
<proteinExistence type="predicted"/>
<dbReference type="InterPro" id="IPR029060">
    <property type="entry name" value="PIN-like_dom_sf"/>
</dbReference>
<dbReference type="EMBL" id="MGAG01000004">
    <property type="protein sequence ID" value="OGK42106.1"/>
    <property type="molecule type" value="Genomic_DNA"/>
</dbReference>
<sequence length="148" mass="17301">MINKKYMRVIFDTNIFVSYLLTKEDKNTIVSLVENIFAGKFKLLITEDLLEELRKKITHKRYLAKMIKIGDLKDVLMSLHEIGEQIPKITGKFPSFTRDPKDDYLIVYALVGQADYLVTGDKDLLILKKIDQVKIVLPRQFLKIIKHF</sequence>
<dbReference type="PANTHER" id="PTHR34610:SF3">
    <property type="entry name" value="SSL7007 PROTEIN"/>
    <property type="match status" value="1"/>
</dbReference>
<organism evidence="2 3">
    <name type="scientific">Candidatus Roizmanbacteria bacterium RIFCSPLOWO2_01_FULL_37_12</name>
    <dbReference type="NCBI Taxonomy" id="1802056"/>
    <lineage>
        <taxon>Bacteria</taxon>
        <taxon>Candidatus Roizmaniibacteriota</taxon>
    </lineage>
</organism>
<dbReference type="Gene3D" id="3.40.50.1010">
    <property type="entry name" value="5'-nuclease"/>
    <property type="match status" value="1"/>
</dbReference>
<reference evidence="2 3" key="1">
    <citation type="journal article" date="2016" name="Nat. Commun.">
        <title>Thousands of microbial genomes shed light on interconnected biogeochemical processes in an aquifer system.</title>
        <authorList>
            <person name="Anantharaman K."/>
            <person name="Brown C.T."/>
            <person name="Hug L.A."/>
            <person name="Sharon I."/>
            <person name="Castelle C.J."/>
            <person name="Probst A.J."/>
            <person name="Thomas B.C."/>
            <person name="Singh A."/>
            <person name="Wilkins M.J."/>
            <person name="Karaoz U."/>
            <person name="Brodie E.L."/>
            <person name="Williams K.H."/>
            <person name="Hubbard S.S."/>
            <person name="Banfield J.F."/>
        </authorList>
    </citation>
    <scope>NUCLEOTIDE SEQUENCE [LARGE SCALE GENOMIC DNA]</scope>
</reference>
<comment type="caution">
    <text evidence="2">The sequence shown here is derived from an EMBL/GenBank/DDBJ whole genome shotgun (WGS) entry which is preliminary data.</text>
</comment>
<dbReference type="Proteomes" id="UP000177698">
    <property type="component" value="Unassembled WGS sequence"/>
</dbReference>
<evidence type="ECO:0000313" key="2">
    <source>
        <dbReference type="EMBL" id="OGK42106.1"/>
    </source>
</evidence>
<gene>
    <name evidence="2" type="ORF">A2954_02035</name>
</gene>
<evidence type="ECO:0000259" key="1">
    <source>
        <dbReference type="SMART" id="SM00670"/>
    </source>
</evidence>
<dbReference type="SUPFAM" id="SSF88723">
    <property type="entry name" value="PIN domain-like"/>
    <property type="match status" value="1"/>
</dbReference>
<accession>A0A1F7IFG8</accession>
<dbReference type="SMART" id="SM00670">
    <property type="entry name" value="PINc"/>
    <property type="match status" value="1"/>
</dbReference>
<feature type="domain" description="PIN" evidence="1">
    <location>
        <begin position="7"/>
        <end position="126"/>
    </location>
</feature>
<dbReference type="NCBIfam" id="TIGR00305">
    <property type="entry name" value="putative toxin-antitoxin system toxin component, PIN family"/>
    <property type="match status" value="1"/>
</dbReference>
<protein>
    <submittedName>
        <fullName evidence="2">Putative toxin-antitoxin system toxin component, PIN family</fullName>
    </submittedName>
</protein>
<name>A0A1F7IFG8_9BACT</name>